<gene>
    <name evidence="1" type="ORF">EYF80_031259</name>
</gene>
<accession>A0A4Z2GY07</accession>
<dbReference type="EMBL" id="SRLO01000376">
    <property type="protein sequence ID" value="TNN58537.1"/>
    <property type="molecule type" value="Genomic_DNA"/>
</dbReference>
<evidence type="ECO:0000313" key="2">
    <source>
        <dbReference type="Proteomes" id="UP000314294"/>
    </source>
</evidence>
<organism evidence="1 2">
    <name type="scientific">Liparis tanakae</name>
    <name type="common">Tanaka's snailfish</name>
    <dbReference type="NCBI Taxonomy" id="230148"/>
    <lineage>
        <taxon>Eukaryota</taxon>
        <taxon>Metazoa</taxon>
        <taxon>Chordata</taxon>
        <taxon>Craniata</taxon>
        <taxon>Vertebrata</taxon>
        <taxon>Euteleostomi</taxon>
        <taxon>Actinopterygii</taxon>
        <taxon>Neopterygii</taxon>
        <taxon>Teleostei</taxon>
        <taxon>Neoteleostei</taxon>
        <taxon>Acanthomorphata</taxon>
        <taxon>Eupercaria</taxon>
        <taxon>Perciformes</taxon>
        <taxon>Cottioidei</taxon>
        <taxon>Cottales</taxon>
        <taxon>Liparidae</taxon>
        <taxon>Liparis</taxon>
    </lineage>
</organism>
<comment type="caution">
    <text evidence="1">The sequence shown here is derived from an EMBL/GenBank/DDBJ whole genome shotgun (WGS) entry which is preliminary data.</text>
</comment>
<keyword evidence="2" id="KW-1185">Reference proteome</keyword>
<dbReference type="AlphaFoldDB" id="A0A4Z2GY07"/>
<protein>
    <submittedName>
        <fullName evidence="1">Uncharacterized protein</fullName>
    </submittedName>
</protein>
<name>A0A4Z2GY07_9TELE</name>
<proteinExistence type="predicted"/>
<dbReference type="Proteomes" id="UP000314294">
    <property type="component" value="Unassembled WGS sequence"/>
</dbReference>
<reference evidence="1 2" key="1">
    <citation type="submission" date="2019-03" db="EMBL/GenBank/DDBJ databases">
        <title>First draft genome of Liparis tanakae, snailfish: a comprehensive survey of snailfish specific genes.</title>
        <authorList>
            <person name="Kim W."/>
            <person name="Song I."/>
            <person name="Jeong J.-H."/>
            <person name="Kim D."/>
            <person name="Kim S."/>
            <person name="Ryu S."/>
            <person name="Song J.Y."/>
            <person name="Lee S.K."/>
        </authorList>
    </citation>
    <scope>NUCLEOTIDE SEQUENCE [LARGE SCALE GENOMIC DNA]</scope>
    <source>
        <tissue evidence="1">Muscle</tissue>
    </source>
</reference>
<sequence>MKATFGRVLPGRRGSAICRKMGGSRCSSQMVPGGETEKVAGPGMPLKNALACVGFRLLYIQLRAFLCPANDKPDRAQCFPYHYKRVAAPADLRRRL</sequence>
<evidence type="ECO:0000313" key="1">
    <source>
        <dbReference type="EMBL" id="TNN58537.1"/>
    </source>
</evidence>